<name>A0ACC3TQB3_9ASCO</name>
<sequence>MQSVVVLAESGLSVDSAQAASATRERGTQGRYNPENPFLRVTAARDAAAAVEPSQQKTTFTKTRQSSSVATRPHRQSINQRLYRPNVDRVVSTFPAPPLTKHATHAAVLERSAAVGGSIIMASTDSSRAKVSSPFPDNGPSFQSTTGTRQRLVPDGQRKPMALIGSNFRSCGRYTRPSVRLSAGHGYRTRGYISPRNPKLGTKIA</sequence>
<proteinExistence type="predicted"/>
<keyword evidence="2" id="KW-1185">Reference proteome</keyword>
<organism evidence="1 2">
    <name type="scientific">Lipomyces orientalis</name>
    <dbReference type="NCBI Taxonomy" id="1233043"/>
    <lineage>
        <taxon>Eukaryota</taxon>
        <taxon>Fungi</taxon>
        <taxon>Dikarya</taxon>
        <taxon>Ascomycota</taxon>
        <taxon>Saccharomycotina</taxon>
        <taxon>Lipomycetes</taxon>
        <taxon>Lipomycetales</taxon>
        <taxon>Lipomycetaceae</taxon>
        <taxon>Lipomyces</taxon>
    </lineage>
</organism>
<dbReference type="EMBL" id="MU970068">
    <property type="protein sequence ID" value="KAK9322956.1"/>
    <property type="molecule type" value="Genomic_DNA"/>
</dbReference>
<accession>A0ACC3TQB3</accession>
<evidence type="ECO:0000313" key="1">
    <source>
        <dbReference type="EMBL" id="KAK9322956.1"/>
    </source>
</evidence>
<evidence type="ECO:0000313" key="2">
    <source>
        <dbReference type="Proteomes" id="UP001489719"/>
    </source>
</evidence>
<protein>
    <submittedName>
        <fullName evidence="1">Uncharacterized protein</fullName>
    </submittedName>
</protein>
<dbReference type="Proteomes" id="UP001489719">
    <property type="component" value="Unassembled WGS sequence"/>
</dbReference>
<reference evidence="2" key="1">
    <citation type="journal article" date="2024" name="Front. Bioeng. Biotechnol.">
        <title>Genome-scale model development and genomic sequencing of the oleaginous clade Lipomyces.</title>
        <authorList>
            <person name="Czajka J.J."/>
            <person name="Han Y."/>
            <person name="Kim J."/>
            <person name="Mondo S.J."/>
            <person name="Hofstad B.A."/>
            <person name="Robles A."/>
            <person name="Haridas S."/>
            <person name="Riley R."/>
            <person name="LaButti K."/>
            <person name="Pangilinan J."/>
            <person name="Andreopoulos W."/>
            <person name="Lipzen A."/>
            <person name="Yan J."/>
            <person name="Wang M."/>
            <person name="Ng V."/>
            <person name="Grigoriev I.V."/>
            <person name="Spatafora J.W."/>
            <person name="Magnuson J.K."/>
            <person name="Baker S.E."/>
            <person name="Pomraning K.R."/>
        </authorList>
    </citation>
    <scope>NUCLEOTIDE SEQUENCE [LARGE SCALE GENOMIC DNA]</scope>
    <source>
        <strain evidence="2">CBS 10300</strain>
    </source>
</reference>
<gene>
    <name evidence="1" type="ORF">V1517DRAFT_307526</name>
</gene>
<comment type="caution">
    <text evidence="1">The sequence shown here is derived from an EMBL/GenBank/DDBJ whole genome shotgun (WGS) entry which is preliminary data.</text>
</comment>